<dbReference type="SUPFAM" id="SSF50465">
    <property type="entry name" value="EF-Tu/eEF-1alpha/eIF2-gamma C-terminal domain"/>
    <property type="match status" value="1"/>
</dbReference>
<evidence type="ECO:0000256" key="4">
    <source>
        <dbReference type="ARBA" id="ARBA00023134"/>
    </source>
</evidence>
<dbReference type="GO" id="GO:0003746">
    <property type="term" value="F:translation elongation factor activity"/>
    <property type="evidence" value="ECO:0007669"/>
    <property type="project" value="UniProtKB-KW"/>
</dbReference>
<dbReference type="Gene3D" id="2.40.30.10">
    <property type="entry name" value="Translation factors"/>
    <property type="match status" value="1"/>
</dbReference>
<accession>A0A420VXT9</accession>
<keyword evidence="4" id="KW-0342">GTP-binding</keyword>
<dbReference type="AlphaFoldDB" id="A0A420VXT9"/>
<evidence type="ECO:0000256" key="3">
    <source>
        <dbReference type="ARBA" id="ARBA00022917"/>
    </source>
</evidence>
<dbReference type="InterPro" id="IPR009001">
    <property type="entry name" value="Transl_elong_EF1A/Init_IF2_C"/>
</dbReference>
<keyword evidence="3" id="KW-0648">Protein biosynthesis</keyword>
<keyword evidence="2" id="KW-0251">Elongation factor</keyword>
<keyword evidence="7" id="KW-1185">Reference proteome</keyword>
<gene>
    <name evidence="6" type="ORF">D7322_13770</name>
</gene>
<dbReference type="Pfam" id="PF03143">
    <property type="entry name" value="GTP_EFTU_D3"/>
    <property type="match status" value="1"/>
</dbReference>
<sequence length="115" mass="13198">MSDFIAQLHYRTTQEGGRKTPVFSKYRPQIKFDFDEMQTSGEQTFIDKDTVYPGEEVKAVIRILGVIYYKGRLAEGMLFEFREGPRVIGTGKILQILNDTLKIDDGSTIDKDNQK</sequence>
<feature type="domain" description="Translation elongation factor EFTu/EF1A C-terminal" evidence="5">
    <location>
        <begin position="2"/>
        <end position="96"/>
    </location>
</feature>
<evidence type="ECO:0000256" key="2">
    <source>
        <dbReference type="ARBA" id="ARBA00022768"/>
    </source>
</evidence>
<comment type="caution">
    <text evidence="6">The sequence shown here is derived from an EMBL/GenBank/DDBJ whole genome shotgun (WGS) entry which is preliminary data.</text>
</comment>
<reference evidence="6 7" key="1">
    <citation type="submission" date="2018-10" db="EMBL/GenBank/DDBJ databases">
        <title>Sphingobacterium sp. M05W1-28.</title>
        <authorList>
            <person name="Cai H."/>
        </authorList>
    </citation>
    <scope>NUCLEOTIDE SEQUENCE [LARGE SCALE GENOMIC DNA]</scope>
    <source>
        <strain evidence="6 7">M05W1-28</strain>
    </source>
</reference>
<evidence type="ECO:0000313" key="7">
    <source>
        <dbReference type="Proteomes" id="UP000282423"/>
    </source>
</evidence>
<protein>
    <recommendedName>
        <fullName evidence="5">Translation elongation factor EFTu/EF1A C-terminal domain-containing protein</fullName>
    </recommendedName>
</protein>
<organism evidence="6 7">
    <name type="scientific">Sphingobacterium puteale</name>
    <dbReference type="NCBI Taxonomy" id="2420510"/>
    <lineage>
        <taxon>Bacteria</taxon>
        <taxon>Pseudomonadati</taxon>
        <taxon>Bacteroidota</taxon>
        <taxon>Sphingobacteriia</taxon>
        <taxon>Sphingobacteriales</taxon>
        <taxon>Sphingobacteriaceae</taxon>
        <taxon>Sphingobacterium</taxon>
    </lineage>
</organism>
<dbReference type="InterPro" id="IPR004160">
    <property type="entry name" value="Transl_elong_EFTu/EF1A_C"/>
</dbReference>
<dbReference type="GO" id="GO:0005525">
    <property type="term" value="F:GTP binding"/>
    <property type="evidence" value="ECO:0007669"/>
    <property type="project" value="UniProtKB-KW"/>
</dbReference>
<dbReference type="OrthoDB" id="292264at2"/>
<dbReference type="RefSeq" id="WP_121124789.1">
    <property type="nucleotide sequence ID" value="NZ_RBWS01000009.1"/>
</dbReference>
<proteinExistence type="predicted"/>
<dbReference type="EMBL" id="RBWS01000009">
    <property type="protein sequence ID" value="RKO71216.1"/>
    <property type="molecule type" value="Genomic_DNA"/>
</dbReference>
<evidence type="ECO:0000259" key="5">
    <source>
        <dbReference type="Pfam" id="PF03143"/>
    </source>
</evidence>
<evidence type="ECO:0000313" key="6">
    <source>
        <dbReference type="EMBL" id="RKO71216.1"/>
    </source>
</evidence>
<keyword evidence="1" id="KW-0547">Nucleotide-binding</keyword>
<evidence type="ECO:0000256" key="1">
    <source>
        <dbReference type="ARBA" id="ARBA00022741"/>
    </source>
</evidence>
<name>A0A420VXT9_9SPHI</name>
<dbReference type="Proteomes" id="UP000282423">
    <property type="component" value="Unassembled WGS sequence"/>
</dbReference>